<name>A0A364NYW0_9PROT</name>
<dbReference type="AlphaFoldDB" id="A0A364NYW0"/>
<evidence type="ECO:0000313" key="1">
    <source>
        <dbReference type="EMBL" id="RAU22233.1"/>
    </source>
</evidence>
<reference evidence="1 2" key="1">
    <citation type="submission" date="2017-11" db="EMBL/GenBank/DDBJ databases">
        <title>Draft genome sequence of magnetotactic bacterium Magnetospirillum kuznetsovii LBB-42.</title>
        <authorList>
            <person name="Grouzdev D.S."/>
            <person name="Rysina M.S."/>
            <person name="Baslerov R.V."/>
            <person name="Koziaeva V."/>
        </authorList>
    </citation>
    <scope>NUCLEOTIDE SEQUENCE [LARGE SCALE GENOMIC DNA]</scope>
    <source>
        <strain evidence="1 2">LBB-42</strain>
    </source>
</reference>
<sequence length="492" mass="54449">MTVPTKDDVDVAAEGMIDGAYCSAVEDFFSVGSRDLIGRFLTNFIESLIITPTELVFSSKYQKRLNDAGRTMMNAVDKIATLQAKAKNESAAQRLKDLNTLISAAMKRMWDEDKERPVASMAADGFPAFLDGLKSSGAERDYAIHRTVVEHLSQFKVWKDKIAALLKLYDLTKGRDESRLIEFILSECAKSDAALDQMFGPYDSLEERCGDLIALWKGEWKAGPRAHPGMTAINAMITAGTAPNIKAAIEYSLLRTLANKDPIRSAEPEIEVQALFDLFKRLWTGSTLIGGTKAMASVERRQARFLSKEGITDLLRERKVLADRYAFLMQISAICIGQSNRATVKTFIAHYFGDKDFVPRVIAGQEPPVPKLQTLTGIHRAIKSSWLPDGDKAQAMAQVEIAQGQLLRNSRLFEQVEKKGGGAAQKVLTLLDLCRKGTFIDGSVMEEVRKVLQTYLRDPSFLSDYLMGATGEDKERKMSLLTKTLGSIGIGI</sequence>
<keyword evidence="2" id="KW-1185">Reference proteome</keyword>
<dbReference type="OrthoDB" id="1682174at2"/>
<organism evidence="1 2">
    <name type="scientific">Paramagnetospirillum kuznetsovii</name>
    <dbReference type="NCBI Taxonomy" id="2053833"/>
    <lineage>
        <taxon>Bacteria</taxon>
        <taxon>Pseudomonadati</taxon>
        <taxon>Pseudomonadota</taxon>
        <taxon>Alphaproteobacteria</taxon>
        <taxon>Rhodospirillales</taxon>
        <taxon>Magnetospirillaceae</taxon>
        <taxon>Paramagnetospirillum</taxon>
    </lineage>
</organism>
<protein>
    <submittedName>
        <fullName evidence="1">Uncharacterized protein</fullName>
    </submittedName>
</protein>
<gene>
    <name evidence="1" type="ORF">CU669_08880</name>
</gene>
<accession>A0A364NYW0</accession>
<evidence type="ECO:0000313" key="2">
    <source>
        <dbReference type="Proteomes" id="UP000251075"/>
    </source>
</evidence>
<comment type="caution">
    <text evidence="1">The sequence shown here is derived from an EMBL/GenBank/DDBJ whole genome shotgun (WGS) entry which is preliminary data.</text>
</comment>
<dbReference type="EMBL" id="PGTO01000005">
    <property type="protein sequence ID" value="RAU22233.1"/>
    <property type="molecule type" value="Genomic_DNA"/>
</dbReference>
<proteinExistence type="predicted"/>
<dbReference type="Proteomes" id="UP000251075">
    <property type="component" value="Unassembled WGS sequence"/>
</dbReference>